<comment type="caution">
    <text evidence="6">The sequence shown here is derived from an EMBL/GenBank/DDBJ whole genome shotgun (WGS) entry which is preliminary data.</text>
</comment>
<sequence>MWAARFLVSYRIFSFVKKGDAIAQIDPSSVKSKLDQAEANLMKAKIAVADTKRTLDRNTELFSKNLIAQSEKDSSQTAYDNALINLKQAQASYDLAMTDLKNTTIVSPIDGIVISRNVNAGQTVAASFSAPTLFTIARGLAEMQIEANIDEGDIGKVKNGQQAIFTVDAFPDENFSGKVRQVRLEPQIVQKVVTYIVIIKVRNDKLLLKPGMTANINIITERSSNVLKVSNAALRFKPPAPALQQLQSQRRRPDSYTQEASRRFAQKRILQNFSTIWILEGNKLRPVRIKTGISDGQWTEAESIEIAEGSEVVVGLNSSGTTPARQATPLGMGGVRIRH</sequence>
<reference evidence="7" key="1">
    <citation type="submission" date="2017-09" db="EMBL/GenBank/DDBJ databases">
        <title>Depth-based differentiation of microbial function through sediment-hosted aquifers and enrichment of novel symbionts in the deep terrestrial subsurface.</title>
        <authorList>
            <person name="Probst A.J."/>
            <person name="Ladd B."/>
            <person name="Jarett J.K."/>
            <person name="Geller-Mcgrath D.E."/>
            <person name="Sieber C.M.K."/>
            <person name="Emerson J.B."/>
            <person name="Anantharaman K."/>
            <person name="Thomas B.C."/>
            <person name="Malmstrom R."/>
            <person name="Stieglmeier M."/>
            <person name="Klingl A."/>
            <person name="Woyke T."/>
            <person name="Ryan C.M."/>
            <person name="Banfield J.F."/>
        </authorList>
    </citation>
    <scope>NUCLEOTIDE SEQUENCE [LARGE SCALE GENOMIC DNA]</scope>
</reference>
<name>A0A2H9PA61_9BACT</name>
<dbReference type="GO" id="GO:0015562">
    <property type="term" value="F:efflux transmembrane transporter activity"/>
    <property type="evidence" value="ECO:0007669"/>
    <property type="project" value="TreeGrafter"/>
</dbReference>
<dbReference type="InterPro" id="IPR058625">
    <property type="entry name" value="MdtA-like_BSH"/>
</dbReference>
<evidence type="ECO:0000259" key="5">
    <source>
        <dbReference type="Pfam" id="PF25990"/>
    </source>
</evidence>
<dbReference type="PANTHER" id="PTHR30469">
    <property type="entry name" value="MULTIDRUG RESISTANCE PROTEIN MDTA"/>
    <property type="match status" value="1"/>
</dbReference>
<dbReference type="Pfam" id="PF25917">
    <property type="entry name" value="BSH_RND"/>
    <property type="match status" value="1"/>
</dbReference>
<dbReference type="Gene3D" id="2.40.30.170">
    <property type="match status" value="1"/>
</dbReference>
<dbReference type="Gene3D" id="1.10.287.470">
    <property type="entry name" value="Helix hairpin bin"/>
    <property type="match status" value="1"/>
</dbReference>
<feature type="region of interest" description="Disordered" evidence="2">
    <location>
        <begin position="317"/>
        <end position="339"/>
    </location>
</feature>
<dbReference type="SUPFAM" id="SSF111369">
    <property type="entry name" value="HlyD-like secretion proteins"/>
    <property type="match status" value="1"/>
</dbReference>
<dbReference type="Pfam" id="PF25990">
    <property type="entry name" value="Beta-barrel_YknX"/>
    <property type="match status" value="1"/>
</dbReference>
<feature type="domain" description="Multidrug resistance protein MdtA-like barrel-sandwich hybrid" evidence="4">
    <location>
        <begin position="15"/>
        <end position="131"/>
    </location>
</feature>
<dbReference type="PANTHER" id="PTHR30469:SF33">
    <property type="entry name" value="SLR1207 PROTEIN"/>
    <property type="match status" value="1"/>
</dbReference>
<evidence type="ECO:0000259" key="3">
    <source>
        <dbReference type="Pfam" id="PF25876"/>
    </source>
</evidence>
<protein>
    <submittedName>
        <fullName evidence="6">Efflux RND transporter periplasmic adaptor subunit</fullName>
    </submittedName>
</protein>
<dbReference type="AlphaFoldDB" id="A0A2H9PA61"/>
<dbReference type="Pfam" id="PF25876">
    <property type="entry name" value="HH_MFP_RND"/>
    <property type="match status" value="1"/>
</dbReference>
<proteinExistence type="inferred from homology"/>
<evidence type="ECO:0000259" key="4">
    <source>
        <dbReference type="Pfam" id="PF25917"/>
    </source>
</evidence>
<evidence type="ECO:0000256" key="1">
    <source>
        <dbReference type="ARBA" id="ARBA00009477"/>
    </source>
</evidence>
<evidence type="ECO:0000256" key="2">
    <source>
        <dbReference type="SAM" id="MobiDB-lite"/>
    </source>
</evidence>
<dbReference type="Gene3D" id="2.40.50.100">
    <property type="match status" value="1"/>
</dbReference>
<evidence type="ECO:0000313" key="7">
    <source>
        <dbReference type="Proteomes" id="UP000234145"/>
    </source>
</evidence>
<organism evidence="6 7">
    <name type="scientific">Candidatus Desantisbacteria bacterium CG_4_10_14_0_8_um_filter_39_17</name>
    <dbReference type="NCBI Taxonomy" id="1974542"/>
    <lineage>
        <taxon>Bacteria</taxon>
        <taxon>Candidatus Desantisiibacteriota</taxon>
    </lineage>
</organism>
<dbReference type="EMBL" id="PFMS01000099">
    <property type="protein sequence ID" value="PIZ15255.1"/>
    <property type="molecule type" value="Genomic_DNA"/>
</dbReference>
<evidence type="ECO:0000313" key="6">
    <source>
        <dbReference type="EMBL" id="PIZ15255.1"/>
    </source>
</evidence>
<dbReference type="NCBIfam" id="TIGR01730">
    <property type="entry name" value="RND_mfp"/>
    <property type="match status" value="1"/>
</dbReference>
<gene>
    <name evidence="6" type="ORF">COY51_05770</name>
</gene>
<dbReference type="Proteomes" id="UP000234145">
    <property type="component" value="Unassembled WGS sequence"/>
</dbReference>
<dbReference type="GO" id="GO:1990281">
    <property type="term" value="C:efflux pump complex"/>
    <property type="evidence" value="ECO:0007669"/>
    <property type="project" value="TreeGrafter"/>
</dbReference>
<dbReference type="InterPro" id="IPR058624">
    <property type="entry name" value="MdtA-like_HH"/>
</dbReference>
<dbReference type="InterPro" id="IPR006143">
    <property type="entry name" value="RND_pump_MFP"/>
</dbReference>
<feature type="domain" description="Multidrug resistance protein MdtA-like alpha-helical hairpin" evidence="3">
    <location>
        <begin position="34"/>
        <end position="102"/>
    </location>
</feature>
<comment type="similarity">
    <text evidence="1">Belongs to the membrane fusion protein (MFP) (TC 8.A.1) family.</text>
</comment>
<dbReference type="InterPro" id="IPR058636">
    <property type="entry name" value="Beta-barrel_YknX"/>
</dbReference>
<accession>A0A2H9PA61</accession>
<feature type="domain" description="YknX-like beta-barrel" evidence="5">
    <location>
        <begin position="143"/>
        <end position="218"/>
    </location>
</feature>